<evidence type="ECO:0000313" key="11">
    <source>
        <dbReference type="Proteomes" id="UP000741360"/>
    </source>
</evidence>
<evidence type="ECO:0000256" key="7">
    <source>
        <dbReference type="ARBA" id="ARBA00023237"/>
    </source>
</evidence>
<feature type="domain" description="POTRA" evidence="9">
    <location>
        <begin position="347"/>
        <end position="430"/>
    </location>
</feature>
<dbReference type="NCBIfam" id="TIGR03303">
    <property type="entry name" value="OM_YaeT"/>
    <property type="match status" value="1"/>
</dbReference>
<dbReference type="PANTHER" id="PTHR12815:SF47">
    <property type="entry name" value="TRANSLOCATION AND ASSEMBLY MODULE SUBUNIT TAMA"/>
    <property type="match status" value="1"/>
</dbReference>
<evidence type="ECO:0000256" key="8">
    <source>
        <dbReference type="NCBIfam" id="TIGR03303"/>
    </source>
</evidence>
<evidence type="ECO:0000256" key="3">
    <source>
        <dbReference type="ARBA" id="ARBA00022692"/>
    </source>
</evidence>
<comment type="subcellular location">
    <subcellularLocation>
        <location evidence="1">Membrane</location>
    </subcellularLocation>
</comment>
<dbReference type="InterPro" id="IPR039910">
    <property type="entry name" value="D15-like"/>
</dbReference>
<keyword evidence="6" id="KW-0472">Membrane</keyword>
<keyword evidence="2" id="KW-1134">Transmembrane beta strand</keyword>
<evidence type="ECO:0000256" key="4">
    <source>
        <dbReference type="ARBA" id="ARBA00022729"/>
    </source>
</evidence>
<keyword evidence="7" id="KW-0998">Cell outer membrane</keyword>
<dbReference type="PROSITE" id="PS51779">
    <property type="entry name" value="POTRA"/>
    <property type="match status" value="3"/>
</dbReference>
<dbReference type="EMBL" id="JACPSX010000186">
    <property type="protein sequence ID" value="MBI3015332.1"/>
    <property type="molecule type" value="Genomic_DNA"/>
</dbReference>
<protein>
    <recommendedName>
        <fullName evidence="8">Outer membrane protein assembly factor BamA</fullName>
    </recommendedName>
</protein>
<dbReference type="Gene3D" id="2.40.160.50">
    <property type="entry name" value="membrane protein fhac: a member of the omp85/tpsb transporter family"/>
    <property type="match status" value="1"/>
</dbReference>
<proteinExistence type="predicted"/>
<dbReference type="InterPro" id="IPR000184">
    <property type="entry name" value="Bac_surfAg_D15"/>
</dbReference>
<dbReference type="GO" id="GO:0009279">
    <property type="term" value="C:cell outer membrane"/>
    <property type="evidence" value="ECO:0007669"/>
    <property type="project" value="UniProtKB-UniRule"/>
</dbReference>
<dbReference type="InterPro" id="IPR023707">
    <property type="entry name" value="OM_assembly_BamA"/>
</dbReference>
<reference evidence="10" key="1">
    <citation type="submission" date="2020-07" db="EMBL/GenBank/DDBJ databases">
        <title>Huge and variable diversity of episymbiotic CPR bacteria and DPANN archaea in groundwater ecosystems.</title>
        <authorList>
            <person name="He C.Y."/>
            <person name="Keren R."/>
            <person name="Whittaker M."/>
            <person name="Farag I.F."/>
            <person name="Doudna J."/>
            <person name="Cate J.H.D."/>
            <person name="Banfield J.F."/>
        </authorList>
    </citation>
    <scope>NUCLEOTIDE SEQUENCE</scope>
    <source>
        <strain evidence="10">NC_groundwater_717_Ag_S-0.2um_59_8</strain>
    </source>
</reference>
<dbReference type="PANTHER" id="PTHR12815">
    <property type="entry name" value="SORTING AND ASSEMBLY MACHINERY SAMM50 PROTEIN FAMILY MEMBER"/>
    <property type="match status" value="1"/>
</dbReference>
<dbReference type="InterPro" id="IPR010827">
    <property type="entry name" value="BamA/TamA_POTRA"/>
</dbReference>
<evidence type="ECO:0000256" key="1">
    <source>
        <dbReference type="ARBA" id="ARBA00004370"/>
    </source>
</evidence>
<sequence length="914" mass="101686">MVWTATHQRKAGCLPGILALVLLFFLPLSSVQGAPPEGQVRSIRLQTQSNLSEREFRGLLLIKEGEPYDLQKISDSVKRLYQKGMFADILVDAEEVEGGVALTFRTVPQIFVGAWRIRGNRALSRSQLSEGLTLSPPPILSQTFLSKQVGLVRERCREFGYEDCKVRPQVGKPDGHWVVVTLEVSEGPPTRIDSLLLAGNRALNRERVLKTLGLQAGRVFDRRRLQAGIERLEKDYRDRGFLFATVDKPGIERVSAGSVRIRLALTEGPRVLIRFQGNRFLSAKALRSKLTLQEDGDLSPLTLQKNTGQIQFLYLDSGFPFARVESALATGAGETLLKFTVDEGPRVRVDKIGIQGNARISRADVLAQMLTRPSGTFRREWYVAKRFEDDLEAVRFLYRSRGYLQAEVAAEYEYSPDTTRLTISVTIVEGEPSTISRITLKGNQALSEEEVRDLLGVRPGDPFNQVILQRGIDRLLDKYVERGFGEAQVSVERSAPEAGQINLGLDIEEGKQVRIGQVIVQGNLATHSRVVTREMTIKEGDPYSRAVGARAARKISRLGIFSRVDLRPAPSLDAEEETRDLVVEVNEAQPKVIEFGFGYGSEDRLRGFVEASHRNLGGWGRTASLRAQKSSIQENYSLSYREPWLFDLPVSGTSRLEQGDLRKRSYTTRTKGIQLGLEKPWGETYRTTLAYRYSGIRFLDVDPSAILEKEDQGRLTVASIAPTLIRDSRNDAINPFRGSLNSMTFELSSQALASEVDFYKVTGESRWYFPLATEVVLALGGRVGWARSFGPTAGVPITERFFAGGSTTVRGYRRDELGPKAGDNTPTGGNFLLIGNAEIRFPLFLGLNGVVFVDSGNVWTETREVSVGHLRTTTGLGLRYGTPIGPFRLDYGHKLNRAPGETAGEFYFTLGYPF</sequence>
<evidence type="ECO:0000256" key="5">
    <source>
        <dbReference type="ARBA" id="ARBA00022737"/>
    </source>
</evidence>
<keyword evidence="3" id="KW-0812">Transmembrane</keyword>
<evidence type="ECO:0000256" key="2">
    <source>
        <dbReference type="ARBA" id="ARBA00022452"/>
    </source>
</evidence>
<dbReference type="InterPro" id="IPR034746">
    <property type="entry name" value="POTRA"/>
</dbReference>
<dbReference type="PIRSF" id="PIRSF006076">
    <property type="entry name" value="OM_assembly_OMP85"/>
    <property type="match status" value="1"/>
</dbReference>
<organism evidence="10 11">
    <name type="scientific">Tectimicrobiota bacterium</name>
    <dbReference type="NCBI Taxonomy" id="2528274"/>
    <lineage>
        <taxon>Bacteria</taxon>
        <taxon>Pseudomonadati</taxon>
        <taxon>Nitrospinota/Tectimicrobiota group</taxon>
        <taxon>Candidatus Tectimicrobiota</taxon>
    </lineage>
</organism>
<feature type="domain" description="POTRA" evidence="9">
    <location>
        <begin position="513"/>
        <end position="588"/>
    </location>
</feature>
<evidence type="ECO:0000256" key="6">
    <source>
        <dbReference type="ARBA" id="ARBA00023136"/>
    </source>
</evidence>
<accession>A0A932GR31</accession>
<comment type="caution">
    <text evidence="10">The sequence shown here is derived from an EMBL/GenBank/DDBJ whole genome shotgun (WGS) entry which is preliminary data.</text>
</comment>
<dbReference type="Pfam" id="PF07244">
    <property type="entry name" value="POTRA"/>
    <property type="match status" value="6"/>
</dbReference>
<keyword evidence="5" id="KW-0677">Repeat</keyword>
<gene>
    <name evidence="10" type="primary">bamA</name>
    <name evidence="10" type="ORF">HYY65_09800</name>
</gene>
<keyword evidence="4" id="KW-0732">Signal</keyword>
<feature type="domain" description="POTRA" evidence="9">
    <location>
        <begin position="433"/>
        <end position="510"/>
    </location>
</feature>
<name>A0A932GR31_UNCTE</name>
<dbReference type="GO" id="GO:0071709">
    <property type="term" value="P:membrane assembly"/>
    <property type="evidence" value="ECO:0007669"/>
    <property type="project" value="InterPro"/>
</dbReference>
<evidence type="ECO:0000259" key="9">
    <source>
        <dbReference type="PROSITE" id="PS51779"/>
    </source>
</evidence>
<dbReference type="Proteomes" id="UP000741360">
    <property type="component" value="Unassembled WGS sequence"/>
</dbReference>
<dbReference type="Pfam" id="PF01103">
    <property type="entry name" value="Omp85"/>
    <property type="match status" value="1"/>
</dbReference>
<evidence type="ECO:0000313" key="10">
    <source>
        <dbReference type="EMBL" id="MBI3015332.1"/>
    </source>
</evidence>
<dbReference type="AlphaFoldDB" id="A0A932GR31"/>
<dbReference type="Gene3D" id="3.10.20.310">
    <property type="entry name" value="membrane protein fhac"/>
    <property type="match status" value="7"/>
</dbReference>